<dbReference type="EMBL" id="FRCL01000015">
    <property type="protein sequence ID" value="SHN13869.1"/>
    <property type="molecule type" value="Genomic_DNA"/>
</dbReference>
<evidence type="ECO:0000313" key="2">
    <source>
        <dbReference type="Proteomes" id="UP000184092"/>
    </source>
</evidence>
<keyword evidence="2" id="KW-1185">Reference proteome</keyword>
<dbReference type="PROSITE" id="PS51257">
    <property type="entry name" value="PROKAR_LIPOPROTEIN"/>
    <property type="match status" value="1"/>
</dbReference>
<dbReference type="RefSeq" id="WP_073210824.1">
    <property type="nucleotide sequence ID" value="NZ_FRCL01000015.1"/>
</dbReference>
<protein>
    <submittedName>
        <fullName evidence="1">Uncharacterized protein</fullName>
    </submittedName>
</protein>
<gene>
    <name evidence="1" type="ORF">SAMN05216269_11537</name>
</gene>
<accession>A0A1M7PAJ8</accession>
<evidence type="ECO:0000313" key="1">
    <source>
        <dbReference type="EMBL" id="SHN13869.1"/>
    </source>
</evidence>
<dbReference type="AlphaFoldDB" id="A0A1M7PAJ8"/>
<dbReference type="OrthoDB" id="1341964at2"/>
<sequence length="183" mass="21122">MKKLSYILTVVIIAITSCTNKTLDERTAIELIKKEYHYPRVLDYDIYRSDPEQARKVLKSGLKEKGMVTVQRTQKLKDIGEPLIHFTDAAKPYFLPTSEDDKKSNVQKVKIAVEEFDTIKEIKILNSGKMAIVEYSTVRNNTIFGSLLRKGSSRIKQHKAHFLLMENGWQIMKKSDVDLLIFQ</sequence>
<organism evidence="1 2">
    <name type="scientific">Flavobacterium xinjiangense</name>
    <dbReference type="NCBI Taxonomy" id="178356"/>
    <lineage>
        <taxon>Bacteria</taxon>
        <taxon>Pseudomonadati</taxon>
        <taxon>Bacteroidota</taxon>
        <taxon>Flavobacteriia</taxon>
        <taxon>Flavobacteriales</taxon>
        <taxon>Flavobacteriaceae</taxon>
        <taxon>Flavobacterium</taxon>
    </lineage>
</organism>
<dbReference type="STRING" id="178356.SAMN05216269_11537"/>
<dbReference type="Proteomes" id="UP000184092">
    <property type="component" value="Unassembled WGS sequence"/>
</dbReference>
<reference evidence="2" key="1">
    <citation type="submission" date="2016-11" db="EMBL/GenBank/DDBJ databases">
        <authorList>
            <person name="Varghese N."/>
            <person name="Submissions S."/>
        </authorList>
    </citation>
    <scope>NUCLEOTIDE SEQUENCE [LARGE SCALE GENOMIC DNA]</scope>
    <source>
        <strain evidence="2">CGMCC 1.2749</strain>
    </source>
</reference>
<name>A0A1M7PAJ8_9FLAO</name>
<proteinExistence type="predicted"/>